<gene>
    <name evidence="1" type="ORF">HXA33_12735</name>
</gene>
<dbReference type="Proteomes" id="UP001057753">
    <property type="component" value="Unassembled WGS sequence"/>
</dbReference>
<dbReference type="InterPro" id="IPR013078">
    <property type="entry name" value="His_Pase_superF_clade-1"/>
</dbReference>
<protein>
    <submittedName>
        <fullName evidence="1">Histidine phosphatase family protein</fullName>
    </submittedName>
</protein>
<name>A0A9Q4FZG9_SALAG</name>
<dbReference type="InterPro" id="IPR029033">
    <property type="entry name" value="His_PPase_superfam"/>
</dbReference>
<dbReference type="CDD" id="cd07067">
    <property type="entry name" value="HP_PGM_like"/>
    <property type="match status" value="1"/>
</dbReference>
<accession>A0A9Q4FZG9</accession>
<reference evidence="1" key="1">
    <citation type="submission" date="2020-06" db="EMBL/GenBank/DDBJ databases">
        <title>Insight into the genomes of haloalkaliphilic bacilli from Kenyan soda lakes.</title>
        <authorList>
            <person name="Mwirichia R."/>
            <person name="Villamizar G.C."/>
            <person name="Poehlein A."/>
            <person name="Mugweru J."/>
            <person name="Kipnyargis A."/>
            <person name="Kiplimo D."/>
            <person name="Orwa P."/>
            <person name="Daniel R."/>
        </authorList>
    </citation>
    <scope>NUCLEOTIDE SEQUENCE</scope>
    <source>
        <strain evidence="1">B1096_S55</strain>
    </source>
</reference>
<evidence type="ECO:0000313" key="1">
    <source>
        <dbReference type="EMBL" id="MCR6097411.1"/>
    </source>
</evidence>
<proteinExistence type="predicted"/>
<dbReference type="EMBL" id="JABXYM010000001">
    <property type="protein sequence ID" value="MCR6097411.1"/>
    <property type="molecule type" value="Genomic_DNA"/>
</dbReference>
<dbReference type="PANTHER" id="PTHR48100:SF59">
    <property type="entry name" value="ADENOSYLCOBALAMIN_ALPHA-RIBAZOLE PHOSPHATASE"/>
    <property type="match status" value="1"/>
</dbReference>
<dbReference type="SMART" id="SM00855">
    <property type="entry name" value="PGAM"/>
    <property type="match status" value="1"/>
</dbReference>
<keyword evidence="2" id="KW-1185">Reference proteome</keyword>
<organism evidence="1 2">
    <name type="scientific">Salipaludibacillus agaradhaerens</name>
    <name type="common">Bacillus agaradhaerens</name>
    <dbReference type="NCBI Taxonomy" id="76935"/>
    <lineage>
        <taxon>Bacteria</taxon>
        <taxon>Bacillati</taxon>
        <taxon>Bacillota</taxon>
        <taxon>Bacilli</taxon>
        <taxon>Bacillales</taxon>
        <taxon>Bacillaceae</taxon>
    </lineage>
</organism>
<comment type="caution">
    <text evidence="1">The sequence shown here is derived from an EMBL/GenBank/DDBJ whole genome shotgun (WGS) entry which is preliminary data.</text>
</comment>
<evidence type="ECO:0000313" key="2">
    <source>
        <dbReference type="Proteomes" id="UP001057753"/>
    </source>
</evidence>
<dbReference type="AlphaFoldDB" id="A0A9Q4FZG9"/>
<dbReference type="SUPFAM" id="SSF53254">
    <property type="entry name" value="Phosphoglycerate mutase-like"/>
    <property type="match status" value="1"/>
</dbReference>
<dbReference type="Pfam" id="PF00300">
    <property type="entry name" value="His_Phos_1"/>
    <property type="match status" value="1"/>
</dbReference>
<dbReference type="GO" id="GO:0016791">
    <property type="term" value="F:phosphatase activity"/>
    <property type="evidence" value="ECO:0007669"/>
    <property type="project" value="TreeGrafter"/>
</dbReference>
<dbReference type="InterPro" id="IPR050275">
    <property type="entry name" value="PGM_Phosphatase"/>
</dbReference>
<dbReference type="RefSeq" id="WP_257821801.1">
    <property type="nucleotide sequence ID" value="NZ_JABXYM010000001.1"/>
</dbReference>
<dbReference type="Gene3D" id="3.40.50.1240">
    <property type="entry name" value="Phosphoglycerate mutase-like"/>
    <property type="match status" value="1"/>
</dbReference>
<sequence length="215" mass="25183">MGATVNMDLYLIRHGVTQWNVEKRYLGHSDEPLLRDSLENLQKLRAFVARLEAPLLISSDLRRCQETMTYLFPHCHYIVEPRLREFNFGDWEGKTYNDLKDVTAYRQWIDNWEKESVPGGESGQGFSRRVSEWLMEDLPKLVVDENWKTGTKSCVIVTHGGVIRYLIQVLTKDKDAFWRWRISHGEAVKLSCIYDRGEWQCNSLSVVPTQENDKQ</sequence>
<dbReference type="GO" id="GO:0005737">
    <property type="term" value="C:cytoplasm"/>
    <property type="evidence" value="ECO:0007669"/>
    <property type="project" value="TreeGrafter"/>
</dbReference>
<dbReference type="PANTHER" id="PTHR48100">
    <property type="entry name" value="BROAD-SPECIFICITY PHOSPHATASE YOR283W-RELATED"/>
    <property type="match status" value="1"/>
</dbReference>